<keyword evidence="2" id="KW-1185">Reference proteome</keyword>
<proteinExistence type="predicted"/>
<gene>
    <name evidence="1" type="ORF">Aau02nite_73130</name>
</gene>
<accession>A0A919VVQ0</accession>
<protein>
    <submittedName>
        <fullName evidence="1">Uncharacterized protein</fullName>
    </submittedName>
</protein>
<name>A0A919VVQ0_9ACTN</name>
<organism evidence="1 2">
    <name type="scientific">Actinoplanes auranticolor</name>
    <dbReference type="NCBI Taxonomy" id="47988"/>
    <lineage>
        <taxon>Bacteria</taxon>
        <taxon>Bacillati</taxon>
        <taxon>Actinomycetota</taxon>
        <taxon>Actinomycetes</taxon>
        <taxon>Micromonosporales</taxon>
        <taxon>Micromonosporaceae</taxon>
        <taxon>Actinoplanes</taxon>
    </lineage>
</organism>
<comment type="caution">
    <text evidence="1">The sequence shown here is derived from an EMBL/GenBank/DDBJ whole genome shotgun (WGS) entry which is preliminary data.</text>
</comment>
<dbReference type="Proteomes" id="UP000681340">
    <property type="component" value="Unassembled WGS sequence"/>
</dbReference>
<evidence type="ECO:0000313" key="2">
    <source>
        <dbReference type="Proteomes" id="UP000681340"/>
    </source>
</evidence>
<evidence type="ECO:0000313" key="1">
    <source>
        <dbReference type="EMBL" id="GIM76900.1"/>
    </source>
</evidence>
<reference evidence="1" key="1">
    <citation type="submission" date="2021-03" db="EMBL/GenBank/DDBJ databases">
        <title>Whole genome shotgun sequence of Actinoplanes auranticolor NBRC 12245.</title>
        <authorList>
            <person name="Komaki H."/>
            <person name="Tamura T."/>
        </authorList>
    </citation>
    <scope>NUCLEOTIDE SEQUENCE</scope>
    <source>
        <strain evidence="1">NBRC 12245</strain>
    </source>
</reference>
<dbReference type="EMBL" id="BOQL01000065">
    <property type="protein sequence ID" value="GIM76900.1"/>
    <property type="molecule type" value="Genomic_DNA"/>
</dbReference>
<dbReference type="AlphaFoldDB" id="A0A919VVQ0"/>
<sequence>MVVPADIDDGDPRIGMRGSALECELCAEQLRVVLHEPVQIACGQSQMIDSEKIRHGQPTVVRPDDAAGLTVCWEHGLHWTHESME</sequence>